<dbReference type="AlphaFoldDB" id="A0A382QN79"/>
<dbReference type="CDD" id="cd05014">
    <property type="entry name" value="SIS_Kpsf"/>
    <property type="match status" value="1"/>
</dbReference>
<organism evidence="2">
    <name type="scientific">marine metagenome</name>
    <dbReference type="NCBI Taxonomy" id="408172"/>
    <lineage>
        <taxon>unclassified sequences</taxon>
        <taxon>metagenomes</taxon>
        <taxon>ecological metagenomes</taxon>
    </lineage>
</organism>
<name>A0A382QN79_9ZZZZ</name>
<accession>A0A382QN79</accession>
<dbReference type="InterPro" id="IPR001347">
    <property type="entry name" value="SIS_dom"/>
</dbReference>
<reference evidence="2" key="1">
    <citation type="submission" date="2018-05" db="EMBL/GenBank/DDBJ databases">
        <authorList>
            <person name="Lanie J.A."/>
            <person name="Ng W.-L."/>
            <person name="Kazmierczak K.M."/>
            <person name="Andrzejewski T.M."/>
            <person name="Davidsen T.M."/>
            <person name="Wayne K.J."/>
            <person name="Tettelin H."/>
            <person name="Glass J.I."/>
            <person name="Rusch D."/>
            <person name="Podicherti R."/>
            <person name="Tsui H.-C.T."/>
            <person name="Winkler M.E."/>
        </authorList>
    </citation>
    <scope>NUCLEOTIDE SEQUENCE</scope>
</reference>
<dbReference type="PANTHER" id="PTHR42745:SF1">
    <property type="entry name" value="ARABINOSE 5-PHOSPHATE ISOMERASE KDSD"/>
    <property type="match status" value="1"/>
</dbReference>
<evidence type="ECO:0000313" key="2">
    <source>
        <dbReference type="EMBL" id="SVC86388.1"/>
    </source>
</evidence>
<evidence type="ECO:0000259" key="1">
    <source>
        <dbReference type="PROSITE" id="PS51464"/>
    </source>
</evidence>
<protein>
    <recommendedName>
        <fullName evidence="1">SIS domain-containing protein</fullName>
    </recommendedName>
</protein>
<dbReference type="Pfam" id="PF01380">
    <property type="entry name" value="SIS"/>
    <property type="match status" value="1"/>
</dbReference>
<dbReference type="InterPro" id="IPR046348">
    <property type="entry name" value="SIS_dom_sf"/>
</dbReference>
<dbReference type="EMBL" id="UINC01115396">
    <property type="protein sequence ID" value="SVC86388.1"/>
    <property type="molecule type" value="Genomic_DNA"/>
</dbReference>
<dbReference type="InterPro" id="IPR050986">
    <property type="entry name" value="GutQ/KpsF_isomerases"/>
</dbReference>
<feature type="domain" description="SIS" evidence="1">
    <location>
        <begin position="36"/>
        <end position="179"/>
    </location>
</feature>
<dbReference type="GO" id="GO:1901135">
    <property type="term" value="P:carbohydrate derivative metabolic process"/>
    <property type="evidence" value="ECO:0007669"/>
    <property type="project" value="InterPro"/>
</dbReference>
<proteinExistence type="predicted"/>
<sequence length="231" mass="25114">MTNSTDIKKIALDTLALESSSIKNLSKAIDDNFVKIVETLFKSTGKIVLTGIGKSAIICMKISATLNSTGSKSTFLHLGDAFHGDLGVIDKNDIIICLSKSGKSKEIKTLSNFIKMSGNTLIGVSCNDNSLLKNISDMFILTEIEKEACHNNLAPTTSSSCHLAIGDAIAMSLQYIKGFTPDDFSNFHPSGYLGKKLTLKVDDLIDKKRIPTVRIESNIEEVITEISTKMY</sequence>
<dbReference type="Gene3D" id="3.40.50.10490">
    <property type="entry name" value="Glucose-6-phosphate isomerase like protein, domain 1"/>
    <property type="match status" value="1"/>
</dbReference>
<dbReference type="SUPFAM" id="SSF53697">
    <property type="entry name" value="SIS domain"/>
    <property type="match status" value="1"/>
</dbReference>
<dbReference type="InterPro" id="IPR035474">
    <property type="entry name" value="SIS_Kpsf"/>
</dbReference>
<dbReference type="PANTHER" id="PTHR42745">
    <property type="match status" value="1"/>
</dbReference>
<gene>
    <name evidence="2" type="ORF">METZ01_LOCUS339242</name>
</gene>
<dbReference type="GO" id="GO:0097367">
    <property type="term" value="F:carbohydrate derivative binding"/>
    <property type="evidence" value="ECO:0007669"/>
    <property type="project" value="InterPro"/>
</dbReference>
<dbReference type="PROSITE" id="PS51464">
    <property type="entry name" value="SIS"/>
    <property type="match status" value="1"/>
</dbReference>
<feature type="non-terminal residue" evidence="2">
    <location>
        <position position="231"/>
    </location>
</feature>